<feature type="transmembrane region" description="Helical" evidence="1">
    <location>
        <begin position="92"/>
        <end position="109"/>
    </location>
</feature>
<dbReference type="Proteomes" id="UP001165080">
    <property type="component" value="Unassembled WGS sequence"/>
</dbReference>
<keyword evidence="1" id="KW-1133">Transmembrane helix</keyword>
<evidence type="ECO:0000313" key="2">
    <source>
        <dbReference type="EMBL" id="GLC62405.1"/>
    </source>
</evidence>
<evidence type="ECO:0000256" key="1">
    <source>
        <dbReference type="SAM" id="Phobius"/>
    </source>
</evidence>
<protein>
    <submittedName>
        <fullName evidence="2">Uncharacterized protein</fullName>
    </submittedName>
</protein>
<sequence>MKPCYPATLTRGIASPRCVLIAHERPQHQKGITLKAFPPDAAAPVLETRTKLISAGIPDAHVDAILANFIPSKSSVATKEDIKALKDDIKELRLYLFLVFAGMLLSVTPESPLGTITAGLGKVVKP</sequence>
<keyword evidence="3" id="KW-1185">Reference proteome</keyword>
<keyword evidence="1" id="KW-0812">Transmembrane</keyword>
<gene>
    <name evidence="2" type="primary">PLEST011298</name>
    <name evidence="2" type="ORF">PLESTB_001895800</name>
</gene>
<reference evidence="2 3" key="1">
    <citation type="journal article" date="2023" name="Commun. Biol.">
        <title>Reorganization of the ancestral sex-determining regions during the evolution of trioecy in Pleodorina starrii.</title>
        <authorList>
            <person name="Takahashi K."/>
            <person name="Suzuki S."/>
            <person name="Kawai-Toyooka H."/>
            <person name="Yamamoto K."/>
            <person name="Hamaji T."/>
            <person name="Ootsuki R."/>
            <person name="Yamaguchi H."/>
            <person name="Kawachi M."/>
            <person name="Higashiyama T."/>
            <person name="Nozaki H."/>
        </authorList>
    </citation>
    <scope>NUCLEOTIDE SEQUENCE [LARGE SCALE GENOMIC DNA]</scope>
    <source>
        <strain evidence="2 3">NIES-4479</strain>
    </source>
</reference>
<accession>A0A9W6C2R9</accession>
<dbReference type="EMBL" id="BRXU01000064">
    <property type="protein sequence ID" value="GLC62405.1"/>
    <property type="molecule type" value="Genomic_DNA"/>
</dbReference>
<organism evidence="2 3">
    <name type="scientific">Pleodorina starrii</name>
    <dbReference type="NCBI Taxonomy" id="330485"/>
    <lineage>
        <taxon>Eukaryota</taxon>
        <taxon>Viridiplantae</taxon>
        <taxon>Chlorophyta</taxon>
        <taxon>core chlorophytes</taxon>
        <taxon>Chlorophyceae</taxon>
        <taxon>CS clade</taxon>
        <taxon>Chlamydomonadales</taxon>
        <taxon>Volvocaceae</taxon>
        <taxon>Pleodorina</taxon>
    </lineage>
</organism>
<evidence type="ECO:0000313" key="3">
    <source>
        <dbReference type="Proteomes" id="UP001165080"/>
    </source>
</evidence>
<keyword evidence="1" id="KW-0472">Membrane</keyword>
<comment type="caution">
    <text evidence="2">The sequence shown here is derived from an EMBL/GenBank/DDBJ whole genome shotgun (WGS) entry which is preliminary data.</text>
</comment>
<proteinExistence type="predicted"/>
<dbReference type="AlphaFoldDB" id="A0A9W6C2R9"/>
<name>A0A9W6C2R9_9CHLO</name>